<reference evidence="1 2" key="1">
    <citation type="journal article" date="2024" name="BMC Biol.">
        <title>Comparative genomics of Ascetosporea gives new insight into the evolutionary basis for animal parasitism in Rhizaria.</title>
        <authorList>
            <person name="Hiltunen Thoren M."/>
            <person name="Onut-Brannstrom I."/>
            <person name="Alfjorden A."/>
            <person name="Peckova H."/>
            <person name="Swords F."/>
            <person name="Hooper C."/>
            <person name="Holzer A.S."/>
            <person name="Bass D."/>
            <person name="Burki F."/>
        </authorList>
    </citation>
    <scope>NUCLEOTIDE SEQUENCE [LARGE SCALE GENOMIC DNA]</scope>
    <source>
        <strain evidence="1">20-A016</strain>
    </source>
</reference>
<evidence type="ECO:0000313" key="1">
    <source>
        <dbReference type="EMBL" id="MES1922401.1"/>
    </source>
</evidence>
<organism evidence="1 2">
    <name type="scientific">Bonamia ostreae</name>
    <dbReference type="NCBI Taxonomy" id="126728"/>
    <lineage>
        <taxon>Eukaryota</taxon>
        <taxon>Sar</taxon>
        <taxon>Rhizaria</taxon>
        <taxon>Endomyxa</taxon>
        <taxon>Ascetosporea</taxon>
        <taxon>Haplosporida</taxon>
        <taxon>Bonamia</taxon>
    </lineage>
</organism>
<keyword evidence="2" id="KW-1185">Reference proteome</keyword>
<name>A0ABV2ARV2_9EUKA</name>
<dbReference type="Proteomes" id="UP001439008">
    <property type="component" value="Unassembled WGS sequence"/>
</dbReference>
<protein>
    <submittedName>
        <fullName evidence="1">Uncharacterized protein</fullName>
    </submittedName>
</protein>
<accession>A0ABV2ARV2</accession>
<proteinExistence type="predicted"/>
<evidence type="ECO:0000313" key="2">
    <source>
        <dbReference type="Proteomes" id="UP001439008"/>
    </source>
</evidence>
<dbReference type="EMBL" id="JBDODL010002729">
    <property type="protein sequence ID" value="MES1922401.1"/>
    <property type="molecule type" value="Genomic_DNA"/>
</dbReference>
<sequence length="89" mass="10393">MLLRHIEKYGEQPQYSKAEFCDWLKDGGIKKEIYKTKVLANTNGSYTIISENNTIYEIESCNNVIKIINNGNYEKWETPMCYNSYIGIL</sequence>
<gene>
    <name evidence="1" type="ORF">MHBO_003914</name>
</gene>
<comment type="caution">
    <text evidence="1">The sequence shown here is derived from an EMBL/GenBank/DDBJ whole genome shotgun (WGS) entry which is preliminary data.</text>
</comment>